<dbReference type="PANTHER" id="PTHR21089">
    <property type="entry name" value="SHIKIMATE DEHYDROGENASE"/>
    <property type="match status" value="1"/>
</dbReference>
<keyword evidence="13" id="KW-1185">Reference proteome</keyword>
<evidence type="ECO:0000256" key="6">
    <source>
        <dbReference type="ARBA" id="ARBA00023141"/>
    </source>
</evidence>
<dbReference type="Gene3D" id="3.40.50.10860">
    <property type="entry name" value="Leucine Dehydrogenase, chain A, domain 1"/>
    <property type="match status" value="1"/>
</dbReference>
<feature type="domain" description="Quinate/shikimate 5-dehydrogenase/glutamyl-tRNA reductase" evidence="9">
    <location>
        <begin position="130"/>
        <end position="198"/>
    </location>
</feature>
<dbReference type="InterPro" id="IPR046346">
    <property type="entry name" value="Aminoacid_DH-like_N_sf"/>
</dbReference>
<evidence type="ECO:0000256" key="3">
    <source>
        <dbReference type="ARBA" id="ARBA00022605"/>
    </source>
</evidence>
<comment type="caution">
    <text evidence="8">Lacks conserved residue(s) required for the propagation of feature annotation.</text>
</comment>
<keyword evidence="6 8" id="KW-0057">Aromatic amino acid biosynthesis</keyword>
<evidence type="ECO:0000313" key="13">
    <source>
        <dbReference type="Proteomes" id="UP001055102"/>
    </source>
</evidence>
<keyword evidence="4 8" id="KW-0521">NADP</keyword>
<sequence>MKRAFVTGHPIAQSRSPLIHGHWLAEHGLDGIYERLDVAPAAFESFLRGLPGSGYAGGNVTIPHKEAAFRLVDRLTPRAKRIGAVNTLIVEPDGGLRGDNTDALGFVAHLVQSLHARRGPDWSPSGLSGVTLLGAGGAARAITVGLLEAGASRIRVLNRNLDRAQALAEIEPGRIEPLPWESLPSRLPETDLLVNTTSLGMVGNDPLVLDLSRLPSTAIVADIVYAPLETRLLADARRAGLATVDGLGMLLHQAVPGFEAWFGVRPTVTDRLRDVVVADLTAKSAR</sequence>
<feature type="binding site" evidence="8">
    <location>
        <position position="253"/>
    </location>
    <ligand>
        <name>shikimate</name>
        <dbReference type="ChEBI" id="CHEBI:36208"/>
    </ligand>
</feature>
<dbReference type="Pfam" id="PF08501">
    <property type="entry name" value="Shikimate_dh_N"/>
    <property type="match status" value="1"/>
</dbReference>
<dbReference type="Pfam" id="PF01488">
    <property type="entry name" value="Shikimate_DH"/>
    <property type="match status" value="1"/>
</dbReference>
<comment type="pathway">
    <text evidence="1 8">Metabolic intermediate biosynthesis; chorismate biosynthesis; chorismate from D-erythrose 4-phosphate and phosphoenolpyruvate: step 4/7.</text>
</comment>
<evidence type="ECO:0000256" key="7">
    <source>
        <dbReference type="ARBA" id="ARBA00049442"/>
    </source>
</evidence>
<feature type="binding site" evidence="8">
    <location>
        <position position="102"/>
    </location>
    <ligand>
        <name>shikimate</name>
        <dbReference type="ChEBI" id="CHEBI:36208"/>
    </ligand>
</feature>
<feature type="binding site" evidence="8">
    <location>
        <position position="61"/>
    </location>
    <ligand>
        <name>shikimate</name>
        <dbReference type="ChEBI" id="CHEBI:36208"/>
    </ligand>
</feature>
<dbReference type="NCBIfam" id="NF001312">
    <property type="entry name" value="PRK00258.1-4"/>
    <property type="match status" value="1"/>
</dbReference>
<feature type="binding site" evidence="8">
    <location>
        <position position="246"/>
    </location>
    <ligand>
        <name>NADP(+)</name>
        <dbReference type="ChEBI" id="CHEBI:58349"/>
    </ligand>
</feature>
<feature type="binding site" evidence="8">
    <location>
        <begin position="14"/>
        <end position="16"/>
    </location>
    <ligand>
        <name>shikimate</name>
        <dbReference type="ChEBI" id="CHEBI:36208"/>
    </ligand>
</feature>
<dbReference type="Proteomes" id="UP001055102">
    <property type="component" value="Unassembled WGS sequence"/>
</dbReference>
<evidence type="ECO:0000256" key="1">
    <source>
        <dbReference type="ARBA" id="ARBA00004871"/>
    </source>
</evidence>
<name>A0ABQ4T0H0_9HYPH</name>
<comment type="catalytic activity">
    <reaction evidence="7 8">
        <text>shikimate + NADP(+) = 3-dehydroshikimate + NADPH + H(+)</text>
        <dbReference type="Rhea" id="RHEA:17737"/>
        <dbReference type="ChEBI" id="CHEBI:15378"/>
        <dbReference type="ChEBI" id="CHEBI:16630"/>
        <dbReference type="ChEBI" id="CHEBI:36208"/>
        <dbReference type="ChEBI" id="CHEBI:57783"/>
        <dbReference type="ChEBI" id="CHEBI:58349"/>
        <dbReference type="EC" id="1.1.1.25"/>
    </reaction>
</comment>
<dbReference type="Pfam" id="PF18317">
    <property type="entry name" value="SDH_C"/>
    <property type="match status" value="1"/>
</dbReference>
<comment type="function">
    <text evidence="8">Involved in the biosynthesis of the chorismate, which leads to the biosynthesis of aromatic amino acids. Catalyzes the reversible NADPH linked reduction of 3-dehydroshikimate (DHSA) to yield shikimate (SA).</text>
</comment>
<dbReference type="EC" id="1.1.1.25" evidence="2 8"/>
<dbReference type="InterPro" id="IPR013708">
    <property type="entry name" value="Shikimate_DH-bd_N"/>
</dbReference>
<feature type="domain" description="Shikimate dehydrogenase substrate binding N-terminal" evidence="10">
    <location>
        <begin position="6"/>
        <end position="88"/>
    </location>
</feature>
<reference evidence="12" key="2">
    <citation type="submission" date="2021-08" db="EMBL/GenBank/DDBJ databases">
        <authorList>
            <person name="Tani A."/>
            <person name="Ola A."/>
            <person name="Ogura Y."/>
            <person name="Katsura K."/>
            <person name="Hayashi T."/>
        </authorList>
    </citation>
    <scope>NUCLEOTIDE SEQUENCE</scope>
    <source>
        <strain evidence="12">LMG 23639</strain>
    </source>
</reference>
<dbReference type="HAMAP" id="MF_00222">
    <property type="entry name" value="Shikimate_DH_AroE"/>
    <property type="match status" value="1"/>
</dbReference>
<comment type="subunit">
    <text evidence="8">Homodimer.</text>
</comment>
<evidence type="ECO:0000256" key="4">
    <source>
        <dbReference type="ARBA" id="ARBA00022857"/>
    </source>
</evidence>
<dbReference type="Gene3D" id="3.40.50.720">
    <property type="entry name" value="NAD(P)-binding Rossmann-like Domain"/>
    <property type="match status" value="1"/>
</dbReference>
<evidence type="ECO:0000256" key="5">
    <source>
        <dbReference type="ARBA" id="ARBA00023002"/>
    </source>
</evidence>
<evidence type="ECO:0000259" key="9">
    <source>
        <dbReference type="Pfam" id="PF01488"/>
    </source>
</evidence>
<protein>
    <recommendedName>
        <fullName evidence="2 8">Shikimate dehydrogenase (NADP(+))</fullName>
        <shortName evidence="8">SDH</shortName>
        <ecNumber evidence="2 8">1.1.1.25</ecNumber>
    </recommendedName>
</protein>
<comment type="similarity">
    <text evidence="8">Belongs to the shikimate dehydrogenase family.</text>
</comment>
<proteinExistence type="inferred from homology"/>
<evidence type="ECO:0000256" key="2">
    <source>
        <dbReference type="ARBA" id="ARBA00012962"/>
    </source>
</evidence>
<dbReference type="EMBL" id="BPQR01000068">
    <property type="protein sequence ID" value="GJE08248.1"/>
    <property type="molecule type" value="Genomic_DNA"/>
</dbReference>
<feature type="binding site" evidence="8">
    <location>
        <position position="225"/>
    </location>
    <ligand>
        <name>shikimate</name>
        <dbReference type="ChEBI" id="CHEBI:36208"/>
    </ligand>
</feature>
<gene>
    <name evidence="8 12" type="primary">aroE</name>
    <name evidence="12" type="ORF">AOPFMNJM_3584</name>
</gene>
<feature type="active site" description="Proton acceptor" evidence="8">
    <location>
        <position position="65"/>
    </location>
</feature>
<accession>A0ABQ4T0H0</accession>
<comment type="caution">
    <text evidence="12">The sequence shown here is derived from an EMBL/GenBank/DDBJ whole genome shotgun (WGS) entry which is preliminary data.</text>
</comment>
<dbReference type="PANTHER" id="PTHR21089:SF1">
    <property type="entry name" value="BIFUNCTIONAL 3-DEHYDROQUINATE DEHYDRATASE_SHIKIMATE DEHYDROGENASE, CHLOROPLASTIC"/>
    <property type="match status" value="1"/>
</dbReference>
<feature type="binding site" evidence="8">
    <location>
        <position position="86"/>
    </location>
    <ligand>
        <name>shikimate</name>
        <dbReference type="ChEBI" id="CHEBI:36208"/>
    </ligand>
</feature>
<evidence type="ECO:0000256" key="8">
    <source>
        <dbReference type="HAMAP-Rule" id="MF_00222"/>
    </source>
</evidence>
<dbReference type="InterPro" id="IPR041121">
    <property type="entry name" value="SDH_C"/>
</dbReference>
<reference evidence="12" key="1">
    <citation type="journal article" date="2021" name="Front. Microbiol.">
        <title>Comprehensive Comparative Genomics and Phenotyping of Methylobacterium Species.</title>
        <authorList>
            <person name="Alessa O."/>
            <person name="Ogura Y."/>
            <person name="Fujitani Y."/>
            <person name="Takami H."/>
            <person name="Hayashi T."/>
            <person name="Sahin N."/>
            <person name="Tani A."/>
        </authorList>
    </citation>
    <scope>NUCLEOTIDE SEQUENCE</scope>
    <source>
        <strain evidence="12">LMG 23639</strain>
    </source>
</reference>
<dbReference type="InterPro" id="IPR022893">
    <property type="entry name" value="Shikimate_DH_fam"/>
</dbReference>
<feature type="binding site" evidence="8">
    <location>
        <begin position="134"/>
        <end position="138"/>
    </location>
    <ligand>
        <name>NADP(+)</name>
        <dbReference type="ChEBI" id="CHEBI:58349"/>
    </ligand>
</feature>
<feature type="binding site" evidence="8">
    <location>
        <position position="223"/>
    </location>
    <ligand>
        <name>NADP(+)</name>
        <dbReference type="ChEBI" id="CHEBI:58349"/>
    </ligand>
</feature>
<evidence type="ECO:0000259" key="11">
    <source>
        <dbReference type="Pfam" id="PF18317"/>
    </source>
</evidence>
<dbReference type="SUPFAM" id="SSF53223">
    <property type="entry name" value="Aminoacid dehydrogenase-like, N-terminal domain"/>
    <property type="match status" value="1"/>
</dbReference>
<organism evidence="12 13">
    <name type="scientific">Methylobacterium jeotgali</name>
    <dbReference type="NCBI Taxonomy" id="381630"/>
    <lineage>
        <taxon>Bacteria</taxon>
        <taxon>Pseudomonadati</taxon>
        <taxon>Pseudomonadota</taxon>
        <taxon>Alphaproteobacteria</taxon>
        <taxon>Hyphomicrobiales</taxon>
        <taxon>Methylobacteriaceae</taxon>
        <taxon>Methylobacterium</taxon>
    </lineage>
</organism>
<evidence type="ECO:0000259" key="10">
    <source>
        <dbReference type="Pfam" id="PF08501"/>
    </source>
</evidence>
<evidence type="ECO:0000313" key="12">
    <source>
        <dbReference type="EMBL" id="GJE08248.1"/>
    </source>
</evidence>
<dbReference type="NCBIfam" id="TIGR00507">
    <property type="entry name" value="aroE"/>
    <property type="match status" value="1"/>
</dbReference>
<dbReference type="InterPro" id="IPR011342">
    <property type="entry name" value="Shikimate_DH"/>
</dbReference>
<keyword evidence="5 8" id="KW-0560">Oxidoreductase</keyword>
<dbReference type="SUPFAM" id="SSF51735">
    <property type="entry name" value="NAD(P)-binding Rossmann-fold domains"/>
    <property type="match status" value="1"/>
</dbReference>
<dbReference type="InterPro" id="IPR036291">
    <property type="entry name" value="NAD(P)-bd_dom_sf"/>
</dbReference>
<feature type="domain" description="SDH C-terminal" evidence="11">
    <location>
        <begin position="246"/>
        <end position="266"/>
    </location>
</feature>
<dbReference type="CDD" id="cd01065">
    <property type="entry name" value="NAD_bind_Shikimate_DH"/>
    <property type="match status" value="1"/>
</dbReference>
<keyword evidence="3 8" id="KW-0028">Amino-acid biosynthesis</keyword>
<dbReference type="InterPro" id="IPR006151">
    <property type="entry name" value="Shikm_DH/Glu-tRNA_Rdtase"/>
</dbReference>